<dbReference type="Proteomes" id="UP000286415">
    <property type="component" value="Unassembled WGS sequence"/>
</dbReference>
<dbReference type="GO" id="GO:0000226">
    <property type="term" value="P:microtubule cytoskeleton organization"/>
    <property type="evidence" value="ECO:0007669"/>
    <property type="project" value="TreeGrafter"/>
</dbReference>
<proteinExistence type="predicted"/>
<dbReference type="GO" id="GO:0005881">
    <property type="term" value="C:cytoplasmic microtubule"/>
    <property type="evidence" value="ECO:0007669"/>
    <property type="project" value="TreeGrafter"/>
</dbReference>
<dbReference type="PANTHER" id="PTHR21567">
    <property type="entry name" value="CLASP"/>
    <property type="match status" value="1"/>
</dbReference>
<dbReference type="PANTHER" id="PTHR21567:SF87">
    <property type="entry name" value="CRESCERIN-LIKE PROTEIN CHE-12"/>
    <property type="match status" value="1"/>
</dbReference>
<name>A0A8T1MSW2_CLOSI</name>
<evidence type="ECO:0000256" key="1">
    <source>
        <dbReference type="SAM" id="MobiDB-lite"/>
    </source>
</evidence>
<dbReference type="InterPro" id="IPR011989">
    <property type="entry name" value="ARM-like"/>
</dbReference>
<feature type="compositionally biased region" description="Basic residues" evidence="1">
    <location>
        <begin position="344"/>
        <end position="353"/>
    </location>
</feature>
<feature type="non-terminal residue" evidence="2">
    <location>
        <position position="1"/>
    </location>
</feature>
<dbReference type="Gene3D" id="1.25.10.10">
    <property type="entry name" value="Leucine-rich Repeat Variant"/>
    <property type="match status" value="1"/>
</dbReference>
<reference evidence="2 3" key="2">
    <citation type="journal article" date="2021" name="Genomics">
        <title>High-quality reference genome for Clonorchis sinensis.</title>
        <authorList>
            <person name="Young N.D."/>
            <person name="Stroehlein A.J."/>
            <person name="Kinkar L."/>
            <person name="Wang T."/>
            <person name="Sohn W.M."/>
            <person name="Chang B.C.H."/>
            <person name="Kaur P."/>
            <person name="Weisz D."/>
            <person name="Dudchenko O."/>
            <person name="Aiden E.L."/>
            <person name="Korhonen P.K."/>
            <person name="Gasser R.B."/>
        </authorList>
    </citation>
    <scope>NUCLEOTIDE SEQUENCE [LARGE SCALE GENOMIC DNA]</scope>
    <source>
        <strain evidence="2">Cs-k2</strain>
    </source>
</reference>
<evidence type="ECO:0000313" key="2">
    <source>
        <dbReference type="EMBL" id="KAG5451956.1"/>
    </source>
</evidence>
<evidence type="ECO:0000313" key="3">
    <source>
        <dbReference type="Proteomes" id="UP000286415"/>
    </source>
</evidence>
<feature type="region of interest" description="Disordered" evidence="1">
    <location>
        <begin position="334"/>
        <end position="360"/>
    </location>
</feature>
<keyword evidence="3" id="KW-1185">Reference proteome</keyword>
<gene>
    <name evidence="2" type="ORF">CSKR_112672</name>
</gene>
<protein>
    <submittedName>
        <fullName evidence="2">TOG array regulator of axonemal microtubules protein 1</fullName>
    </submittedName>
</protein>
<dbReference type="EMBL" id="NIRI02000042">
    <property type="protein sequence ID" value="KAG5451956.1"/>
    <property type="molecule type" value="Genomic_DNA"/>
</dbReference>
<dbReference type="AlphaFoldDB" id="A0A8T1MSW2"/>
<reference evidence="2 3" key="1">
    <citation type="journal article" date="2018" name="Biotechnol. Adv.">
        <title>Improved genomic resources and new bioinformatic workflow for the carcinogenic parasite Clonorchis sinensis: Biotechnological implications.</title>
        <authorList>
            <person name="Wang D."/>
            <person name="Korhonen P.K."/>
            <person name="Gasser R.B."/>
            <person name="Young N.D."/>
        </authorList>
    </citation>
    <scope>NUCLEOTIDE SEQUENCE [LARGE SCALE GENOMIC DNA]</scope>
    <source>
        <strain evidence="2">Cs-k2</strain>
    </source>
</reference>
<dbReference type="OrthoDB" id="6229456at2759"/>
<dbReference type="GO" id="GO:0008017">
    <property type="term" value="F:microtubule binding"/>
    <property type="evidence" value="ECO:0007669"/>
    <property type="project" value="TreeGrafter"/>
</dbReference>
<comment type="caution">
    <text evidence="2">The sequence shown here is derived from an EMBL/GenBank/DDBJ whole genome shotgun (WGS) entry which is preliminary data.</text>
</comment>
<feature type="compositionally biased region" description="Basic and acidic residues" evidence="1">
    <location>
        <begin position="280"/>
        <end position="300"/>
    </location>
</feature>
<accession>A0A8T1MSW2</accession>
<feature type="region of interest" description="Disordered" evidence="1">
    <location>
        <begin position="277"/>
        <end position="306"/>
    </location>
</feature>
<organism evidence="2 3">
    <name type="scientific">Clonorchis sinensis</name>
    <name type="common">Chinese liver fluke</name>
    <dbReference type="NCBI Taxonomy" id="79923"/>
    <lineage>
        <taxon>Eukaryota</taxon>
        <taxon>Metazoa</taxon>
        <taxon>Spiralia</taxon>
        <taxon>Lophotrochozoa</taxon>
        <taxon>Platyhelminthes</taxon>
        <taxon>Trematoda</taxon>
        <taxon>Digenea</taxon>
        <taxon>Opisthorchiida</taxon>
        <taxon>Opisthorchiata</taxon>
        <taxon>Opisthorchiidae</taxon>
        <taxon>Clonorchis</taxon>
    </lineage>
</organism>
<sequence length="607" mass="68650">QLQDTAIDFAAALSRFLDAQQKHESIKNGITRFDGDALFNVISESLHNQMPCSIVDLILRKLEERSMDNADKLRSSLTNYPKTDDFLRMYSRDVNMENGSRKKYQGESQRTYLEIHANENRVKLVLPTANRQPSFANTFETRQNGWKQAYQALRTDCRRSSKHCRGVHHARHKTFASQSELGNGKLPAPHQAEGFFGCDYANRKKRTNFNNNSKNGAIAARPSQLCSDIELSDESICSLQNLNESSVKTMETEEKSENGRKEMIHQCYLNQSHATCRNPTVDRTDQPSQKHDNLKTERSEQIPVSRTEAKTVFDKEATTTFLATHHIGGVFNRKHSQQSVRTKDIKKSKRTRARNTWSPKSSGDEISHCLTLLRSPEWDKQLEGLKRVQALLQLEPSGGFDRLFKNEEELRTFTSALLSASRNLRSQVSRAAINTIQAFGNLLISNGRGFLWDSQADKILHAILARIGGDTSTKFLLNDASKALEVVVSCLTPARAIVTLAKQVYEQKVKSANSRLAVATQLDRLIVKARNTSSLPRQLGSDGLQRLLKVSAQFLVDGILNIRICGQNILTVLLNKFNLEETCRRTLSEPQWRNAEKLIVPRKTNVR</sequence>